<organism evidence="5 6">
    <name type="scientific">Oldenlandia corymbosa var. corymbosa</name>
    <dbReference type="NCBI Taxonomy" id="529605"/>
    <lineage>
        <taxon>Eukaryota</taxon>
        <taxon>Viridiplantae</taxon>
        <taxon>Streptophyta</taxon>
        <taxon>Embryophyta</taxon>
        <taxon>Tracheophyta</taxon>
        <taxon>Spermatophyta</taxon>
        <taxon>Magnoliopsida</taxon>
        <taxon>eudicotyledons</taxon>
        <taxon>Gunneridae</taxon>
        <taxon>Pentapetalae</taxon>
        <taxon>asterids</taxon>
        <taxon>lamiids</taxon>
        <taxon>Gentianales</taxon>
        <taxon>Rubiaceae</taxon>
        <taxon>Rubioideae</taxon>
        <taxon>Spermacoceae</taxon>
        <taxon>Hedyotis-Oldenlandia complex</taxon>
        <taxon>Oldenlandia</taxon>
    </lineage>
</organism>
<comment type="subunit">
    <text evidence="2 4">Homodimer.</text>
</comment>
<dbReference type="AlphaFoldDB" id="A0AAV1DG15"/>
<dbReference type="EMBL" id="OX459122">
    <property type="protein sequence ID" value="CAI9106789.1"/>
    <property type="molecule type" value="Genomic_DNA"/>
</dbReference>
<evidence type="ECO:0000313" key="5">
    <source>
        <dbReference type="EMBL" id="CAI9106789.1"/>
    </source>
</evidence>
<comment type="subcellular location">
    <subcellularLocation>
        <location evidence="4">Secreted</location>
        <location evidence="4">Extracellular space</location>
        <location evidence="4">Apoplast</location>
    </subcellularLocation>
</comment>
<proteinExistence type="inferred from homology"/>
<name>A0AAV1DG15_OLDCO</name>
<dbReference type="Pfam" id="PF03018">
    <property type="entry name" value="Dirigent"/>
    <property type="match status" value="1"/>
</dbReference>
<reference evidence="5" key="1">
    <citation type="submission" date="2023-03" db="EMBL/GenBank/DDBJ databases">
        <authorList>
            <person name="Julca I."/>
        </authorList>
    </citation>
    <scope>NUCLEOTIDE SEQUENCE</scope>
</reference>
<dbReference type="GO" id="GO:0048046">
    <property type="term" value="C:apoplast"/>
    <property type="evidence" value="ECO:0007669"/>
    <property type="project" value="UniProtKB-SubCell"/>
</dbReference>
<dbReference type="Proteomes" id="UP001161247">
    <property type="component" value="Chromosome 5"/>
</dbReference>
<comment type="function">
    <text evidence="4">Dirigent proteins impart stereoselectivity on the phenoxy radical-coupling reaction, yielding optically active lignans from two molecules of coniferyl alcohol in the biosynthesis of lignans, flavonolignans, and alkaloids and thus plays a central role in plant secondary metabolism.</text>
</comment>
<evidence type="ECO:0000256" key="2">
    <source>
        <dbReference type="ARBA" id="ARBA00011738"/>
    </source>
</evidence>
<dbReference type="Gene3D" id="2.40.480.10">
    <property type="entry name" value="Allene oxide cyclase-like"/>
    <property type="match status" value="1"/>
</dbReference>
<comment type="similarity">
    <text evidence="1 4">Belongs to the plant dirigent protein family.</text>
</comment>
<keyword evidence="4" id="KW-0052">Apoplast</keyword>
<dbReference type="InterPro" id="IPR044859">
    <property type="entry name" value="Allene_oxi_cyc_Dirigent"/>
</dbReference>
<protein>
    <recommendedName>
        <fullName evidence="4">Dirigent protein</fullName>
    </recommendedName>
</protein>
<evidence type="ECO:0000256" key="1">
    <source>
        <dbReference type="ARBA" id="ARBA00010746"/>
    </source>
</evidence>
<gene>
    <name evidence="5" type="ORF">OLC1_LOCUS15236</name>
</gene>
<accession>A0AAV1DG15</accession>
<keyword evidence="6" id="KW-1185">Reference proteome</keyword>
<sequence length="202" mass="22796">MAAYKLLIIMCTIFIYFSLIPVTKIQATKYISGDEQEPEFVQSVDHNPRQRMMKREKLSHFKFYWHDILSGQNPSAVTIVSPPRLMANGFGMMRMMDNPLTLGPELGSKLVGRAQGIYASASQEEVGFLMTMNLALTEGKYNGSTITVMGRNPVLHTVREMPVIGGSGLFRFARGYAQAKTHWFDLRSGDATVEYNVYVLHY</sequence>
<evidence type="ECO:0000256" key="3">
    <source>
        <dbReference type="ARBA" id="ARBA00022525"/>
    </source>
</evidence>
<dbReference type="PANTHER" id="PTHR21495">
    <property type="entry name" value="NUCLEOPORIN-RELATED"/>
    <property type="match status" value="1"/>
</dbReference>
<evidence type="ECO:0000313" key="6">
    <source>
        <dbReference type="Proteomes" id="UP001161247"/>
    </source>
</evidence>
<keyword evidence="3 4" id="KW-0964">Secreted</keyword>
<dbReference type="GO" id="GO:0009699">
    <property type="term" value="P:phenylpropanoid biosynthetic process"/>
    <property type="evidence" value="ECO:0007669"/>
    <property type="project" value="UniProtKB-ARBA"/>
</dbReference>
<evidence type="ECO:0000256" key="4">
    <source>
        <dbReference type="RuleBase" id="RU363099"/>
    </source>
</evidence>
<dbReference type="InterPro" id="IPR004265">
    <property type="entry name" value="Dirigent"/>
</dbReference>